<keyword evidence="7 10" id="KW-0863">Zinc-finger</keyword>
<dbReference type="PANTHER" id="PTHR45871">
    <property type="entry name" value="N-ACETYLGLUCOSAMINYL-PHOSPHATIDYLINOSITOL BIOSYNTHETIC PROTEIN"/>
    <property type="match status" value="1"/>
</dbReference>
<keyword evidence="3" id="KW-0337">GPI-anchor biosynthesis</keyword>
<keyword evidence="6" id="KW-0479">Metal-binding</keyword>
<keyword evidence="15" id="KW-1185">Reference proteome</keyword>
<evidence type="ECO:0000259" key="13">
    <source>
        <dbReference type="PROSITE" id="PS50089"/>
    </source>
</evidence>
<comment type="caution">
    <text evidence="14">The sequence shown here is derived from an EMBL/GenBank/DDBJ whole genome shotgun (WGS) entry which is preliminary data.</text>
</comment>
<evidence type="ECO:0000256" key="9">
    <source>
        <dbReference type="ARBA" id="ARBA00032160"/>
    </source>
</evidence>
<name>A0A812T3N1_9DINO</name>
<feature type="transmembrane region" description="Helical" evidence="12">
    <location>
        <begin position="163"/>
        <end position="185"/>
    </location>
</feature>
<feature type="region of interest" description="Disordered" evidence="11">
    <location>
        <begin position="893"/>
        <end position="941"/>
    </location>
</feature>
<feature type="transmembrane region" description="Helical" evidence="12">
    <location>
        <begin position="120"/>
        <end position="143"/>
    </location>
</feature>
<keyword evidence="12" id="KW-1133">Transmembrane helix</keyword>
<comment type="pathway">
    <text evidence="1">Glycolipid biosynthesis; glycosylphosphatidylinositol-anchor biosynthesis.</text>
</comment>
<dbReference type="Proteomes" id="UP000604046">
    <property type="component" value="Unassembled WGS sequence"/>
</dbReference>
<dbReference type="Gene3D" id="3.30.40.10">
    <property type="entry name" value="Zinc/RING finger domain, C3HC4 (zinc finger)"/>
    <property type="match status" value="1"/>
</dbReference>
<dbReference type="FunFam" id="3.40.50.2000:FF:000093">
    <property type="entry name" value="UDP-GlcNAc:PI a1-6 GlcNAc-transferase"/>
    <property type="match status" value="1"/>
</dbReference>
<dbReference type="InterPro" id="IPR001296">
    <property type="entry name" value="Glyco_trans_1"/>
</dbReference>
<reference evidence="14" key="1">
    <citation type="submission" date="2021-02" db="EMBL/GenBank/DDBJ databases">
        <authorList>
            <person name="Dougan E. K."/>
            <person name="Rhodes N."/>
            <person name="Thang M."/>
            <person name="Chan C."/>
        </authorList>
    </citation>
    <scope>NUCLEOTIDE SEQUENCE</scope>
</reference>
<dbReference type="Pfam" id="PF13639">
    <property type="entry name" value="zf-RING_2"/>
    <property type="match status" value="1"/>
</dbReference>
<dbReference type="PROSITE" id="PS00518">
    <property type="entry name" value="ZF_RING_1"/>
    <property type="match status" value="1"/>
</dbReference>
<dbReference type="EC" id="2.4.1.198" evidence="2"/>
<evidence type="ECO:0000256" key="2">
    <source>
        <dbReference type="ARBA" id="ARBA00012420"/>
    </source>
</evidence>
<evidence type="ECO:0000256" key="8">
    <source>
        <dbReference type="ARBA" id="ARBA00022833"/>
    </source>
</evidence>
<dbReference type="SUPFAM" id="SSF57850">
    <property type="entry name" value="RING/U-box"/>
    <property type="match status" value="1"/>
</dbReference>
<dbReference type="Pfam" id="PF00534">
    <property type="entry name" value="Glycos_transf_1"/>
    <property type="match status" value="1"/>
</dbReference>
<dbReference type="Pfam" id="PF08288">
    <property type="entry name" value="PIGA"/>
    <property type="match status" value="1"/>
</dbReference>
<evidence type="ECO:0000256" key="5">
    <source>
        <dbReference type="ARBA" id="ARBA00022679"/>
    </source>
</evidence>
<dbReference type="EMBL" id="CAJNDS010002526">
    <property type="protein sequence ID" value="CAE7512603.1"/>
    <property type="molecule type" value="Genomic_DNA"/>
</dbReference>
<dbReference type="InterPro" id="IPR001841">
    <property type="entry name" value="Znf_RING"/>
</dbReference>
<dbReference type="InterPro" id="IPR013234">
    <property type="entry name" value="PIGA_GPI_anchor_biosynthesis"/>
</dbReference>
<evidence type="ECO:0000256" key="10">
    <source>
        <dbReference type="PROSITE-ProRule" id="PRU00175"/>
    </source>
</evidence>
<dbReference type="SUPFAM" id="SSF53756">
    <property type="entry name" value="UDP-Glycosyltransferase/glycogen phosphorylase"/>
    <property type="match status" value="1"/>
</dbReference>
<dbReference type="PANTHER" id="PTHR45871:SF1">
    <property type="entry name" value="PHOSPHATIDYLINOSITOL N-ACETYLGLUCOSAMINYLTRANSFERASE SUBUNIT A"/>
    <property type="match status" value="1"/>
</dbReference>
<dbReference type="PROSITE" id="PS50089">
    <property type="entry name" value="ZF_RING_2"/>
    <property type="match status" value="1"/>
</dbReference>
<dbReference type="GO" id="GO:0008270">
    <property type="term" value="F:zinc ion binding"/>
    <property type="evidence" value="ECO:0007669"/>
    <property type="project" value="UniProtKB-KW"/>
</dbReference>
<keyword evidence="12" id="KW-0812">Transmembrane</keyword>
<keyword evidence="5" id="KW-0808">Transferase</keyword>
<dbReference type="Gene3D" id="3.40.50.2000">
    <property type="entry name" value="Glycogen Phosphorylase B"/>
    <property type="match status" value="2"/>
</dbReference>
<evidence type="ECO:0000256" key="12">
    <source>
        <dbReference type="SAM" id="Phobius"/>
    </source>
</evidence>
<evidence type="ECO:0000256" key="1">
    <source>
        <dbReference type="ARBA" id="ARBA00004687"/>
    </source>
</evidence>
<dbReference type="InterPro" id="IPR039507">
    <property type="entry name" value="PIG-A/GPI3"/>
</dbReference>
<feature type="domain" description="RING-type" evidence="13">
    <location>
        <begin position="232"/>
        <end position="272"/>
    </location>
</feature>
<keyword evidence="8" id="KW-0862">Zinc</keyword>
<dbReference type="OrthoDB" id="734129at2759"/>
<protein>
    <recommendedName>
        <fullName evidence="2">phosphatidylinositol N-acetylglucosaminyltransferase</fullName>
        <ecNumber evidence="2">2.4.1.198</ecNumber>
    </recommendedName>
    <alternativeName>
        <fullName evidence="9">GlcNAc-PI synthesis protein</fullName>
    </alternativeName>
</protein>
<keyword evidence="12" id="KW-0472">Membrane</keyword>
<feature type="transmembrane region" description="Helical" evidence="12">
    <location>
        <begin position="40"/>
        <end position="64"/>
    </location>
</feature>
<keyword evidence="4" id="KW-0328">Glycosyltransferase</keyword>
<evidence type="ECO:0000313" key="15">
    <source>
        <dbReference type="Proteomes" id="UP000604046"/>
    </source>
</evidence>
<evidence type="ECO:0000313" key="14">
    <source>
        <dbReference type="EMBL" id="CAE7512603.1"/>
    </source>
</evidence>
<evidence type="ECO:0000256" key="11">
    <source>
        <dbReference type="SAM" id="MobiDB-lite"/>
    </source>
</evidence>
<feature type="region of interest" description="Disordered" evidence="11">
    <location>
        <begin position="678"/>
        <end position="700"/>
    </location>
</feature>
<evidence type="ECO:0000256" key="6">
    <source>
        <dbReference type="ARBA" id="ARBA00022723"/>
    </source>
</evidence>
<dbReference type="GO" id="GO:0006506">
    <property type="term" value="P:GPI anchor biosynthetic process"/>
    <property type="evidence" value="ECO:0007669"/>
    <property type="project" value="UniProtKB-UniPathway"/>
</dbReference>
<dbReference type="UniPathway" id="UPA00196"/>
<organism evidence="14 15">
    <name type="scientific">Symbiodinium natans</name>
    <dbReference type="NCBI Taxonomy" id="878477"/>
    <lineage>
        <taxon>Eukaryota</taxon>
        <taxon>Sar</taxon>
        <taxon>Alveolata</taxon>
        <taxon>Dinophyceae</taxon>
        <taxon>Suessiales</taxon>
        <taxon>Symbiodiniaceae</taxon>
        <taxon>Symbiodinium</taxon>
    </lineage>
</organism>
<dbReference type="CDD" id="cd03796">
    <property type="entry name" value="GT4_PIG-A-like"/>
    <property type="match status" value="1"/>
</dbReference>
<dbReference type="GO" id="GO:0017176">
    <property type="term" value="F:phosphatidylinositol N-acetylglucosaminyltransferase activity"/>
    <property type="evidence" value="ECO:0007669"/>
    <property type="project" value="UniProtKB-EC"/>
</dbReference>
<gene>
    <name evidence="14" type="primary">PIGA</name>
    <name evidence="14" type="ORF">SNAT2548_LOCUS28695</name>
</gene>
<dbReference type="InterPro" id="IPR013083">
    <property type="entry name" value="Znf_RING/FYVE/PHD"/>
</dbReference>
<dbReference type="GO" id="GO:0000506">
    <property type="term" value="C:glycosylphosphatidylinositol-N-acetylglucosaminyltransferase (GPI-GnT) complex"/>
    <property type="evidence" value="ECO:0007669"/>
    <property type="project" value="InterPro"/>
</dbReference>
<proteinExistence type="predicted"/>
<evidence type="ECO:0000256" key="3">
    <source>
        <dbReference type="ARBA" id="ARBA00022502"/>
    </source>
</evidence>
<sequence>MPFSILHPAPRAFQGQFHDSTSHVKCGEIPALDTSARHKLFAEICLCFAGLFGLGVASLALVIVFWRAFLAALFYGNLPCDQPMLRYYMICSILVGRIAEQLSSRANRCMQVRGMSTRSVWMSTTLISLIPGWITMIWGYTLIQGTSTCRTTNPHLFDDTKMYIYFQIGASLAYLVLGIPLIVFAHRFLLAITSLNSGEGVRGCAAMIKDLPKIPKDSPELRDPEDGSIMECSICLSSFGSKTVVRTPCKHYYCEECLTKWCKAHVTCPLCKSLVADPGPLPEEVQDATWRGMCERSDCAYLMQLQTLSGACPARVGSASQSANRLSAPALGKVGISPSQEPTTDSFEQAKGVLGSIHFHGSDMVRDLRLLSALLAQLAEIGPALQEQELFEALDVLGGHVGEVDPATLEDFIESLRFAWPLCGSRTLIKALLALGQANALDVKTCRLLLTELEARTELIGRADREALLLLLALHKNAFDRTAVAMGLPHPLYDEAAKRLLKELSKDAAAQISALPMESLSRPVLAMAQLGFMSRRTLQSLDERLMSGRLLSLTPAAFVSLAYATRLVRGPIPREELRLPLCLAFGALLHRMEPKQVASCIESLKGYCFKEYRHVFEAAYARLGSALDDQAKGFGYDRPWSILTPAEAAAAIKSFPELKFQDSQLLLRMLRALSPSPLSSRQLGPPGVAEGSVDPPLEEQPETALVRTAPGMLARMCMAELVDILEAFGQQGLNGCGAVAEAIVGRYQANGGRLSRRNTARALWALAQLGERDTELVELLVSELEGWEAQDPHGAELRPRPALVALWSLCALDLVPRAAASADWLLTFLCRETVATYVLGIGSQALLLFESVNAVRSVLPAIADRHLQVLQAAHSPVAEQVLLDVGRPLRSPQELFSLPDRPDEQKLLQPKPDEHEELPESSSMDSMVHESFPDTSDSGGRSVLDELAIRWELGRRKKENEGISKAKQLVGSVLAALNLSPLLLAAPHPLGTLAAEATRGSGGFELRWPAGCYDVDWGQPFFRLGILVLSQQDFVVEASSGSTLHSWHTSRLRAAPRLRVRRLHEEGWKLVALRAAAVDACILPFHQDPDLFNSKLQVRVVRANALYPLEVRRLKKKLRRATREEVHDDELREQVAQQLLQQLDFIFPDGLVSGSGKLVLPKDGGLAVAASARKCDRRDNGSSALLLIFAWPTSALNRCDAGSLRPCLESLASPVPEIATVQQSMAGARAPSARVARLATGGHLLFRVVSMAQSRVHHYCHGRTFEIRLDLDQIDGWTLEHVLAFAEECAECSTDRDARSDGGFPPETDHIFKMLGRSAPELAYVHGLRGRSLWSKDPPSALLRHVFGSLQGSVLHLTAIHDFDAKLYRANGMEVLETEGGGCGQVPRSMAPFAALRAHWPKVPCLQSVLEQVLKASGRPPTFLDLDLRETDFTQLLNLLVGHGYEHFKVSRRSHFDCTDKVCAGGPLGDQATDWRMGLLWRNASSVAADALAIRVLDRRSSEQFALHAALPGPQRGLGLCLTGQLRNRFGTADLEQVLRRFESFDVFVVVPTQDCALACERLAPFRAEVLCVDSLFMSPEELQWIREGPKADPDICPGEEEASMTKEAMDGPLNICMVSDFFHPGLGGVEMHIYQLSECLLQRGHKVIVVTHFRGARQGVRYMRNGLKVYYLPFLPFHDNCTFPTFLSFFPLIRKVLIREQIDIVHGHQATSNLAHECVLHARTMGYHTVYTDHSLFGFADAACIHVNKLLKFFLTNVEHCICVSHTNRENLVLRASLNPTNVSVIPNAVDTRRFTPDTSCRAPQPAVTIVVVSRLTYRKGVDLLVGAVPEICRRNPDVRWVIGGSGPKRLLLEEMIERENLHDRVELLGSVPHEDVRKVLVRGNIFLNTSLTEAFCIAIVEAAACGLMVVSTNVGGVPEVLPPHMTRLAVPRVDAVVQALEDALSSLPPTEAAATFHEEVCGMYSWLDVAERTEKVYRKVVQLPQVCLRQRLLRFLRVGCVSGKLFLLLVALDTLLFWCLQWLQPVEQVEPAVDVSRFPGCSGSQSEAMRENRAALLLRMLPVAGLSHLQRYRASYWRVARMRLDLRIEIFPKDVTVFDDDNTIWAYAIPHRQWIAMPDRFAIGPPGLMLDVYFTTYRWMLDRRSWRHYDPYLHPACARRGHFQVERLEGDQTRPGEHTQIRAVGKLWPCPEHSARGLAYPGSCAGVTEYHRYW</sequence>
<dbReference type="SMART" id="SM00184">
    <property type="entry name" value="RING"/>
    <property type="match status" value="1"/>
</dbReference>
<evidence type="ECO:0000256" key="4">
    <source>
        <dbReference type="ARBA" id="ARBA00022676"/>
    </source>
</evidence>
<dbReference type="InterPro" id="IPR017907">
    <property type="entry name" value="Znf_RING_CS"/>
</dbReference>
<accession>A0A812T3N1</accession>
<evidence type="ECO:0000256" key="7">
    <source>
        <dbReference type="ARBA" id="ARBA00022771"/>
    </source>
</evidence>
<feature type="compositionally biased region" description="Basic and acidic residues" evidence="11">
    <location>
        <begin position="900"/>
        <end position="914"/>
    </location>
</feature>